<dbReference type="RefSeq" id="WP_081456421.1">
    <property type="nucleotide sequence ID" value="NZ_JARQXC010000007.1"/>
</dbReference>
<dbReference type="EMBL" id="JARQXC010000007">
    <property type="protein sequence ID" value="MDL2332457.1"/>
    <property type="molecule type" value="Genomic_DNA"/>
</dbReference>
<organism evidence="1 2">
    <name type="scientific">Brucella inopinata</name>
    <dbReference type="NCBI Taxonomy" id="1218315"/>
    <lineage>
        <taxon>Bacteria</taxon>
        <taxon>Pseudomonadati</taxon>
        <taxon>Pseudomonadota</taxon>
        <taxon>Alphaproteobacteria</taxon>
        <taxon>Hyphomicrobiales</taxon>
        <taxon>Brucellaceae</taxon>
        <taxon>Brucella/Ochrobactrum group</taxon>
        <taxon>Brucella</taxon>
    </lineage>
</organism>
<protein>
    <submittedName>
        <fullName evidence="1">Phage tail tape measure protein</fullName>
    </submittedName>
</protein>
<reference evidence="1" key="1">
    <citation type="journal article" date="2023" name="Front. Microbiol.">
        <title>Isolation of Brucella inopinata from a White's tree frog (Litoria caerulea): pose exotic frogs a potential risk to human health?</title>
        <authorList>
            <person name="Scholz H.C."/>
            <person name="Heckers K.O."/>
            <person name="Appelt S."/>
            <person name="Geier-Doemling D."/>
            <person name="Schlegel P."/>
            <person name="Wattam A.R."/>
        </authorList>
    </citation>
    <scope>NUCLEOTIDE SEQUENCE</scope>
    <source>
        <strain evidence="1">FO700662</strain>
    </source>
</reference>
<dbReference type="AlphaFoldDB" id="A0AAW7B4V2"/>
<name>A0AAW7B4V2_9HYPH</name>
<keyword evidence="2" id="KW-1185">Reference proteome</keyword>
<evidence type="ECO:0000313" key="2">
    <source>
        <dbReference type="Proteomes" id="UP001171122"/>
    </source>
</evidence>
<accession>A0AAW7B4V2</accession>
<dbReference type="NCBIfam" id="TIGR01760">
    <property type="entry name" value="tape_meas_TP901"/>
    <property type="match status" value="1"/>
</dbReference>
<dbReference type="Proteomes" id="UP001171122">
    <property type="component" value="Unassembled WGS sequence"/>
</dbReference>
<comment type="caution">
    <text evidence="1">The sequence shown here is derived from an EMBL/GenBank/DDBJ whole genome shotgun (WGS) entry which is preliminary data.</text>
</comment>
<gene>
    <name evidence="1" type="ORF">P8A28_05760</name>
</gene>
<sequence length="286" mass="30880">MDVSLLIRLVDQFTGPAQKVRGALENIGSGINRFKSGASDALKSGFSIDNIEAATKNAEIKLSQARGKLLGAFGQALAIGAPVIKAAQFDQSMKGLEKVLNDLPVERIQQLRKFALDTSALIPIAAKDLLELMSEAAQGDVPQEELEAFSTYVAKASVAFDMAGKEIGERFAKAAAGWYDRRRNKTIYEEHATGLEGPTRRLRTVYASQAEAKKAAEAEGARLARATGQGSLTMAGTPEVMADAPINALGFRKEFDGEWRAASVEHRFEDTYTTSIELEAPEKGKE</sequence>
<evidence type="ECO:0000313" key="1">
    <source>
        <dbReference type="EMBL" id="MDL2332457.1"/>
    </source>
</evidence>
<proteinExistence type="predicted"/>
<dbReference type="InterPro" id="IPR010090">
    <property type="entry name" value="Phage_tape_meas"/>
</dbReference>